<accession>A0A915JV68</accession>
<sequence>MTKNDVLLTTKYKGKLFAVYIDQSKKFYVGGLMNTFCNDENEEANETLKVMDGIFRDPAQNSKLCLRETYSLIKLMVTQSEKTITLYLDPPNILDDR</sequence>
<evidence type="ECO:0000313" key="2">
    <source>
        <dbReference type="WBParaSite" id="nRc.2.0.1.t29978-RA"/>
    </source>
</evidence>
<dbReference type="WBParaSite" id="nRc.2.0.1.t29978-RA">
    <property type="protein sequence ID" value="nRc.2.0.1.t29978-RA"/>
    <property type="gene ID" value="nRc.2.0.1.g29978"/>
</dbReference>
<protein>
    <submittedName>
        <fullName evidence="2">Uncharacterized protein</fullName>
    </submittedName>
</protein>
<evidence type="ECO:0000313" key="1">
    <source>
        <dbReference type="Proteomes" id="UP000887565"/>
    </source>
</evidence>
<keyword evidence="1" id="KW-1185">Reference proteome</keyword>
<proteinExistence type="predicted"/>
<reference evidence="2" key="1">
    <citation type="submission" date="2022-11" db="UniProtKB">
        <authorList>
            <consortium name="WormBaseParasite"/>
        </authorList>
    </citation>
    <scope>IDENTIFICATION</scope>
</reference>
<dbReference type="AlphaFoldDB" id="A0A915JV68"/>
<organism evidence="1 2">
    <name type="scientific">Romanomermis culicivorax</name>
    <name type="common">Nematode worm</name>
    <dbReference type="NCBI Taxonomy" id="13658"/>
    <lineage>
        <taxon>Eukaryota</taxon>
        <taxon>Metazoa</taxon>
        <taxon>Ecdysozoa</taxon>
        <taxon>Nematoda</taxon>
        <taxon>Enoplea</taxon>
        <taxon>Dorylaimia</taxon>
        <taxon>Mermithida</taxon>
        <taxon>Mermithoidea</taxon>
        <taxon>Mermithidae</taxon>
        <taxon>Romanomermis</taxon>
    </lineage>
</organism>
<dbReference type="Proteomes" id="UP000887565">
    <property type="component" value="Unplaced"/>
</dbReference>
<name>A0A915JV68_ROMCU</name>